<feature type="compositionally biased region" description="Polar residues" evidence="1">
    <location>
        <begin position="103"/>
        <end position="113"/>
    </location>
</feature>
<evidence type="ECO:0000313" key="3">
    <source>
        <dbReference type="Proteomes" id="UP001153050"/>
    </source>
</evidence>
<dbReference type="EMBL" id="CAKXZT010000173">
    <property type="protein sequence ID" value="CAH2408882.1"/>
    <property type="molecule type" value="Genomic_DNA"/>
</dbReference>
<evidence type="ECO:0000256" key="1">
    <source>
        <dbReference type="SAM" id="MobiDB-lite"/>
    </source>
</evidence>
<name>A0ABN8KI84_9HYPH</name>
<protein>
    <submittedName>
        <fullName evidence="2">Uncharacterized protein</fullName>
    </submittedName>
</protein>
<keyword evidence="3" id="KW-1185">Reference proteome</keyword>
<feature type="region of interest" description="Disordered" evidence="1">
    <location>
        <begin position="88"/>
        <end position="120"/>
    </location>
</feature>
<organism evidence="2 3">
    <name type="scientific">Mesorhizobium escarrei</name>
    <dbReference type="NCBI Taxonomy" id="666018"/>
    <lineage>
        <taxon>Bacteria</taxon>
        <taxon>Pseudomonadati</taxon>
        <taxon>Pseudomonadota</taxon>
        <taxon>Alphaproteobacteria</taxon>
        <taxon>Hyphomicrobiales</taxon>
        <taxon>Phyllobacteriaceae</taxon>
        <taxon>Mesorhizobium</taxon>
    </lineage>
</organism>
<dbReference type="Proteomes" id="UP001153050">
    <property type="component" value="Unassembled WGS sequence"/>
</dbReference>
<proteinExistence type="predicted"/>
<gene>
    <name evidence="2" type="ORF">MES5069_740035</name>
</gene>
<feature type="compositionally biased region" description="Basic and acidic residues" evidence="1">
    <location>
        <begin position="88"/>
        <end position="101"/>
    </location>
</feature>
<accession>A0ABN8KI84</accession>
<reference evidence="2 3" key="1">
    <citation type="submission" date="2022-03" db="EMBL/GenBank/DDBJ databases">
        <authorList>
            <person name="Brunel B."/>
        </authorList>
    </citation>
    <scope>NUCLEOTIDE SEQUENCE [LARGE SCALE GENOMIC DNA]</scope>
    <source>
        <strain evidence="2">STM5069sample</strain>
    </source>
</reference>
<sequence>MASDIGNVRFRQSISESLCTGLSPALVNPFAGKAQKTRFQRMLESGFVATGRGGGPPGLYQHMREVLVPGRVAFGSCLAFHTLRADGACKDDGRTPSKVDSEQAGNVGSSPAAPTNRGFV</sequence>
<comment type="caution">
    <text evidence="2">The sequence shown here is derived from an EMBL/GenBank/DDBJ whole genome shotgun (WGS) entry which is preliminary data.</text>
</comment>
<evidence type="ECO:0000313" key="2">
    <source>
        <dbReference type="EMBL" id="CAH2408882.1"/>
    </source>
</evidence>